<name>A0A9X3BJI3_9BACT</name>
<comment type="caution">
    <text evidence="1">The sequence shown here is derived from an EMBL/GenBank/DDBJ whole genome shotgun (WGS) entry which is preliminary data.</text>
</comment>
<accession>A0A9X3BJI3</accession>
<dbReference type="Proteomes" id="UP001155483">
    <property type="component" value="Unassembled WGS sequence"/>
</dbReference>
<dbReference type="EMBL" id="JAOTIF010000019">
    <property type="protein sequence ID" value="MCU7551228.1"/>
    <property type="molecule type" value="Genomic_DNA"/>
</dbReference>
<dbReference type="CDD" id="cd00865">
    <property type="entry name" value="PEBP_bact_arch"/>
    <property type="match status" value="1"/>
</dbReference>
<reference evidence="1" key="2">
    <citation type="submission" date="2023-04" db="EMBL/GenBank/DDBJ databases">
        <title>Paracnuella aquatica gen. nov., sp. nov., a member of the family Chitinophagaceae isolated from a hot spring.</title>
        <authorList>
            <person name="Wang C."/>
        </authorList>
    </citation>
    <scope>NUCLEOTIDE SEQUENCE</scope>
    <source>
        <strain evidence="1">LB-8</strain>
    </source>
</reference>
<sequence length="145" mass="16067">MKLESSDFKHGEAIPSVFTCQGEDRSPSLKISDVPAEAKSLVLILDDPDAPNGRWVHWLVWNIPPETGGIDGNHVPKEAVQGKNSWGRTSYGGPCPPSGTHRYFFKLYALDEMLSLSSADVKALEKEMEPYIIDQSELMGTYSKK</sequence>
<evidence type="ECO:0000313" key="1">
    <source>
        <dbReference type="EMBL" id="MCU7551228.1"/>
    </source>
</evidence>
<dbReference type="InterPro" id="IPR036610">
    <property type="entry name" value="PEBP-like_sf"/>
</dbReference>
<dbReference type="Gene3D" id="3.90.280.10">
    <property type="entry name" value="PEBP-like"/>
    <property type="match status" value="1"/>
</dbReference>
<protein>
    <submittedName>
        <fullName evidence="1">YbhB/YbcL family Raf kinase inhibitor-like protein</fullName>
    </submittedName>
</protein>
<evidence type="ECO:0000313" key="2">
    <source>
        <dbReference type="Proteomes" id="UP001155483"/>
    </source>
</evidence>
<dbReference type="InterPro" id="IPR008914">
    <property type="entry name" value="PEBP"/>
</dbReference>
<dbReference type="Pfam" id="PF01161">
    <property type="entry name" value="PBP"/>
    <property type="match status" value="1"/>
</dbReference>
<dbReference type="AlphaFoldDB" id="A0A9X3BJI3"/>
<reference evidence="1" key="1">
    <citation type="submission" date="2022-09" db="EMBL/GenBank/DDBJ databases">
        <authorList>
            <person name="Yuan C."/>
            <person name="Ke Z."/>
        </authorList>
    </citation>
    <scope>NUCLEOTIDE SEQUENCE</scope>
    <source>
        <strain evidence="1">LB-8</strain>
    </source>
</reference>
<gene>
    <name evidence="1" type="ORF">OCK74_19055</name>
</gene>
<dbReference type="SUPFAM" id="SSF49777">
    <property type="entry name" value="PEBP-like"/>
    <property type="match status" value="1"/>
</dbReference>
<dbReference type="InterPro" id="IPR005247">
    <property type="entry name" value="YbhB_YbcL/LppC-like"/>
</dbReference>
<dbReference type="PANTHER" id="PTHR30289:SF1">
    <property type="entry name" value="PEBP (PHOSPHATIDYLETHANOLAMINE-BINDING PROTEIN) FAMILY PROTEIN"/>
    <property type="match status" value="1"/>
</dbReference>
<dbReference type="PANTHER" id="PTHR30289">
    <property type="entry name" value="UNCHARACTERIZED PROTEIN YBCL-RELATED"/>
    <property type="match status" value="1"/>
</dbReference>
<organism evidence="1 2">
    <name type="scientific">Paraflavisolibacter caeni</name>
    <dbReference type="NCBI Taxonomy" id="2982496"/>
    <lineage>
        <taxon>Bacteria</taxon>
        <taxon>Pseudomonadati</taxon>
        <taxon>Bacteroidota</taxon>
        <taxon>Chitinophagia</taxon>
        <taxon>Chitinophagales</taxon>
        <taxon>Chitinophagaceae</taxon>
        <taxon>Paraflavisolibacter</taxon>
    </lineage>
</organism>
<dbReference type="RefSeq" id="WP_279298667.1">
    <property type="nucleotide sequence ID" value="NZ_JAOTIF010000019.1"/>
</dbReference>
<proteinExistence type="predicted"/>
<dbReference type="NCBIfam" id="TIGR00481">
    <property type="entry name" value="YbhB/YbcL family Raf kinase inhibitor-like protein"/>
    <property type="match status" value="1"/>
</dbReference>
<keyword evidence="2" id="KW-1185">Reference proteome</keyword>